<dbReference type="PROSITE" id="PS00639">
    <property type="entry name" value="THIOL_PROTEASE_HIS"/>
    <property type="match status" value="1"/>
</dbReference>
<name>A0A7R9M9K2_9ACAR</name>
<dbReference type="InterPro" id="IPR012599">
    <property type="entry name" value="Propeptide_C1A"/>
</dbReference>
<feature type="chain" id="PRO_5035680369" description="Peptidase C1A papain C-terminal domain-containing protein" evidence="8">
    <location>
        <begin position="23"/>
        <end position="301"/>
    </location>
</feature>
<evidence type="ECO:0000256" key="7">
    <source>
        <dbReference type="ARBA" id="ARBA00023157"/>
    </source>
</evidence>
<dbReference type="InterPro" id="IPR038765">
    <property type="entry name" value="Papain-like_cys_pep_sf"/>
</dbReference>
<organism evidence="10">
    <name type="scientific">Oppiella nova</name>
    <dbReference type="NCBI Taxonomy" id="334625"/>
    <lineage>
        <taxon>Eukaryota</taxon>
        <taxon>Metazoa</taxon>
        <taxon>Ecdysozoa</taxon>
        <taxon>Arthropoda</taxon>
        <taxon>Chelicerata</taxon>
        <taxon>Arachnida</taxon>
        <taxon>Acari</taxon>
        <taxon>Acariformes</taxon>
        <taxon>Sarcoptiformes</taxon>
        <taxon>Oribatida</taxon>
        <taxon>Brachypylina</taxon>
        <taxon>Oppioidea</taxon>
        <taxon>Oppiidae</taxon>
        <taxon>Oppiella</taxon>
    </lineage>
</organism>
<dbReference type="InterPro" id="IPR025660">
    <property type="entry name" value="Pept_his_AS"/>
</dbReference>
<gene>
    <name evidence="10" type="ORF">ONB1V03_LOCUS12236</name>
</gene>
<evidence type="ECO:0000256" key="2">
    <source>
        <dbReference type="ARBA" id="ARBA00022670"/>
    </source>
</evidence>
<evidence type="ECO:0000256" key="1">
    <source>
        <dbReference type="ARBA" id="ARBA00008455"/>
    </source>
</evidence>
<keyword evidence="5" id="KW-0788">Thiol protease</keyword>
<evidence type="ECO:0000256" key="8">
    <source>
        <dbReference type="SAM" id="SignalP"/>
    </source>
</evidence>
<dbReference type="GO" id="GO:0004197">
    <property type="term" value="F:cysteine-type endopeptidase activity"/>
    <property type="evidence" value="ECO:0007669"/>
    <property type="project" value="InterPro"/>
</dbReference>
<keyword evidence="7" id="KW-1015">Disulfide bond</keyword>
<dbReference type="SMART" id="SM00645">
    <property type="entry name" value="Pept_C1"/>
    <property type="match status" value="1"/>
</dbReference>
<evidence type="ECO:0000259" key="9">
    <source>
        <dbReference type="SMART" id="SM00645"/>
    </source>
</evidence>
<keyword evidence="6" id="KW-0865">Zymogen</keyword>
<dbReference type="SUPFAM" id="SSF54001">
    <property type="entry name" value="Cysteine proteinases"/>
    <property type="match status" value="1"/>
</dbReference>
<feature type="signal peptide" evidence="8">
    <location>
        <begin position="1"/>
        <end position="22"/>
    </location>
</feature>
<dbReference type="CDD" id="cd02620">
    <property type="entry name" value="Peptidase_C1A_CathepsinB"/>
    <property type="match status" value="1"/>
</dbReference>
<dbReference type="InterPro" id="IPR000169">
    <property type="entry name" value="Pept_cys_AS"/>
</dbReference>
<dbReference type="OrthoDB" id="640249at2759"/>
<keyword evidence="11" id="KW-1185">Reference proteome</keyword>
<reference evidence="10" key="1">
    <citation type="submission" date="2020-11" db="EMBL/GenBank/DDBJ databases">
        <authorList>
            <person name="Tran Van P."/>
        </authorList>
    </citation>
    <scope>NUCLEOTIDE SEQUENCE</scope>
</reference>
<dbReference type="InterPro" id="IPR000668">
    <property type="entry name" value="Peptidase_C1A_C"/>
</dbReference>
<protein>
    <recommendedName>
        <fullName evidence="9">Peptidase C1A papain C-terminal domain-containing protein</fullName>
    </recommendedName>
</protein>
<feature type="domain" description="Peptidase C1A papain C-terminal" evidence="9">
    <location>
        <begin position="93"/>
        <end position="301"/>
    </location>
</feature>
<evidence type="ECO:0000256" key="5">
    <source>
        <dbReference type="ARBA" id="ARBA00022807"/>
    </source>
</evidence>
<dbReference type="Proteomes" id="UP000728032">
    <property type="component" value="Unassembled WGS sequence"/>
</dbReference>
<proteinExistence type="inferred from homology"/>
<accession>A0A7R9M9K2</accession>
<dbReference type="AlphaFoldDB" id="A0A7R9M9K2"/>
<keyword evidence="3 8" id="KW-0732">Signal</keyword>
<dbReference type="Pfam" id="PF00112">
    <property type="entry name" value="Peptidase_C1"/>
    <property type="match status" value="1"/>
</dbReference>
<evidence type="ECO:0000256" key="4">
    <source>
        <dbReference type="ARBA" id="ARBA00022801"/>
    </source>
</evidence>
<dbReference type="Gene3D" id="3.90.70.10">
    <property type="entry name" value="Cysteine proteinases"/>
    <property type="match status" value="1"/>
</dbReference>
<dbReference type="EMBL" id="OC924560">
    <property type="protein sequence ID" value="CAD7655593.1"/>
    <property type="molecule type" value="Genomic_DNA"/>
</dbReference>
<keyword evidence="2" id="KW-0645">Protease</keyword>
<sequence length="301" mass="33098">MIRNSLVVFMAVCVAVSTQTRMRPTLPSTVNNFSEDMIDYINGLGTTWKAGKNFNNYSVEYITRLLGVRDDNHLYYKTHDIPFLTHDVSNLAVPETFDAREHWPECTTIGEIRDQGSCGSCWVFGAVEAMSDRICIASKGQTVVEVSAEDLLACCGMTCGMGCEGGYPSAAWNYWKTSGLVSGGLYNTKKTCQPYSIAACEHHTTGKLPACKSELEPTPKCQHTCASGYARSYTADKHFGASVHRIARKVDQIQAEIMTNGPVEADFQVYGDFPNYKSGVYKKHSTQLLGGHAIKILGWGV</sequence>
<evidence type="ECO:0000256" key="6">
    <source>
        <dbReference type="ARBA" id="ARBA00023145"/>
    </source>
</evidence>
<dbReference type="InterPro" id="IPR013128">
    <property type="entry name" value="Peptidase_C1A"/>
</dbReference>
<comment type="similarity">
    <text evidence="1">Belongs to the peptidase C1 family.</text>
</comment>
<dbReference type="PRINTS" id="PR00705">
    <property type="entry name" value="PAPAIN"/>
</dbReference>
<dbReference type="Pfam" id="PF08127">
    <property type="entry name" value="Propeptide_C1"/>
    <property type="match status" value="1"/>
</dbReference>
<evidence type="ECO:0000313" key="11">
    <source>
        <dbReference type="Proteomes" id="UP000728032"/>
    </source>
</evidence>
<evidence type="ECO:0000256" key="3">
    <source>
        <dbReference type="ARBA" id="ARBA00022729"/>
    </source>
</evidence>
<keyword evidence="4" id="KW-0378">Hydrolase</keyword>
<dbReference type="FunFam" id="3.90.70.10:FF:000031">
    <property type="entry name" value="Cathepsin B"/>
    <property type="match status" value="1"/>
</dbReference>
<dbReference type="GO" id="GO:0006508">
    <property type="term" value="P:proteolysis"/>
    <property type="evidence" value="ECO:0007669"/>
    <property type="project" value="UniProtKB-KW"/>
</dbReference>
<dbReference type="EMBL" id="CAJPVJ010009735">
    <property type="protein sequence ID" value="CAG2172780.1"/>
    <property type="molecule type" value="Genomic_DNA"/>
</dbReference>
<evidence type="ECO:0000313" key="10">
    <source>
        <dbReference type="EMBL" id="CAD7655593.1"/>
    </source>
</evidence>
<dbReference type="PROSITE" id="PS00139">
    <property type="entry name" value="THIOL_PROTEASE_CYS"/>
    <property type="match status" value="1"/>
</dbReference>
<feature type="non-terminal residue" evidence="10">
    <location>
        <position position="301"/>
    </location>
</feature>
<dbReference type="PANTHER" id="PTHR12411">
    <property type="entry name" value="CYSTEINE PROTEASE FAMILY C1-RELATED"/>
    <property type="match status" value="1"/>
</dbReference>